<dbReference type="InterPro" id="IPR036047">
    <property type="entry name" value="F-box-like_dom_sf"/>
</dbReference>
<dbReference type="FunFam" id="3.80.10.10:FF:000647">
    <property type="entry name" value="Leucine-rich repeat-containing 29"/>
    <property type="match status" value="1"/>
</dbReference>
<dbReference type="InterPro" id="IPR032675">
    <property type="entry name" value="LRR_dom_sf"/>
</dbReference>
<feature type="non-terminal residue" evidence="2">
    <location>
        <position position="638"/>
    </location>
</feature>
<keyword evidence="3" id="KW-1185">Reference proteome</keyword>
<sequence>KQKMAEFLPVEVLSQIFYYLNVSDRKEVSLVNKQWYYASLDPMLQKDVVVTFIPGQEHILPSDRHKKTPHLILNNVDTSLKYREVLETTSHCLGENLQSLSLKGTDLTEKTFISLMSHCKSLVKLDLSCCNSLFMSGQLLEKTSELQDLQKVLGNVKELNLASLRYLSDVAFNRIVTVCHNVEVLSLSSCHILYHGNYYPEDATRFANASVLTFVNIMAFLQEQQKQLKGLNLSRTDITNEPLILIAKIPDLKLQQFTLMACRDLSDEGIIGLTKHQTTLEHLDLSCCPDLTDNCVYSIISKLSKLKHLNLSKCRSVTDISLKQLSQLKSLELLDVSACYQLMSKGMIKGLCSGKSIKLTHLNLNCCSMIRDEFVLQACENLKQLVHLDLGSCFPITDLSVHAISKSLKFLRVLRLAWCKQITDFGLLGLQREDAEHHLHNVEHGTCRCTRKADVLNIFNKPKGGETKIQLSWDDANEHLRTNEELYTLGNLTHLRSLDLSACPNLSDSGVGLALKFTELRFLNLSMCPLLTDKSLVAIAGNNPSLEDVSISQCKHITDDGIGSLVKKLPRLTVLDISSCDLLTNLSIEMIAMYSKRLKSLDVSLCSGITMEGLKALERRRGNMCSIQKRMISDSCLN</sequence>
<dbReference type="SUPFAM" id="SSF81383">
    <property type="entry name" value="F-box domain"/>
    <property type="match status" value="1"/>
</dbReference>
<protein>
    <submittedName>
        <fullName evidence="2">Uncharacterized protein</fullName>
    </submittedName>
</protein>
<dbReference type="InterPro" id="IPR006553">
    <property type="entry name" value="Leu-rich_rpt_Cys-con_subtyp"/>
</dbReference>
<dbReference type="OrthoDB" id="27842at2759"/>
<dbReference type="Pfam" id="PF25372">
    <property type="entry name" value="DUF7885"/>
    <property type="match status" value="2"/>
</dbReference>
<accession>A0A8J1UU67</accession>
<evidence type="ECO:0000256" key="1">
    <source>
        <dbReference type="ARBA" id="ARBA00022786"/>
    </source>
</evidence>
<comment type="caution">
    <text evidence="2">The sequence shown here is derived from an EMBL/GenBank/DDBJ whole genome shotgun (WGS) entry which is preliminary data.</text>
</comment>
<dbReference type="Proteomes" id="UP000749559">
    <property type="component" value="Unassembled WGS sequence"/>
</dbReference>
<dbReference type="SMART" id="SM00367">
    <property type="entry name" value="LRR_CC"/>
    <property type="match status" value="13"/>
</dbReference>
<dbReference type="Pfam" id="PF12937">
    <property type="entry name" value="F-box-like"/>
    <property type="match status" value="1"/>
</dbReference>
<proteinExistence type="predicted"/>
<dbReference type="InterPro" id="IPR057207">
    <property type="entry name" value="FBXL15_LRR"/>
</dbReference>
<dbReference type="GO" id="GO:0019005">
    <property type="term" value="C:SCF ubiquitin ligase complex"/>
    <property type="evidence" value="ECO:0007669"/>
    <property type="project" value="TreeGrafter"/>
</dbReference>
<dbReference type="PANTHER" id="PTHR13318:SF247">
    <property type="entry name" value="GH16156P"/>
    <property type="match status" value="1"/>
</dbReference>
<organism evidence="2 3">
    <name type="scientific">Owenia fusiformis</name>
    <name type="common">Polychaete worm</name>
    <dbReference type="NCBI Taxonomy" id="6347"/>
    <lineage>
        <taxon>Eukaryota</taxon>
        <taxon>Metazoa</taxon>
        <taxon>Spiralia</taxon>
        <taxon>Lophotrochozoa</taxon>
        <taxon>Annelida</taxon>
        <taxon>Polychaeta</taxon>
        <taxon>Sedentaria</taxon>
        <taxon>Canalipalpata</taxon>
        <taxon>Sabellida</taxon>
        <taxon>Oweniida</taxon>
        <taxon>Oweniidae</taxon>
        <taxon>Owenia</taxon>
    </lineage>
</organism>
<dbReference type="GO" id="GO:0031146">
    <property type="term" value="P:SCF-dependent proteasomal ubiquitin-dependent protein catabolic process"/>
    <property type="evidence" value="ECO:0007669"/>
    <property type="project" value="TreeGrafter"/>
</dbReference>
<keyword evidence="1" id="KW-0833">Ubl conjugation pathway</keyword>
<dbReference type="PANTHER" id="PTHR13318">
    <property type="entry name" value="PARTNER OF PAIRED, ISOFORM B-RELATED"/>
    <property type="match status" value="1"/>
</dbReference>
<dbReference type="SMART" id="SM00256">
    <property type="entry name" value="FBOX"/>
    <property type="match status" value="1"/>
</dbReference>
<evidence type="ECO:0000313" key="3">
    <source>
        <dbReference type="Proteomes" id="UP000749559"/>
    </source>
</evidence>
<dbReference type="Gene3D" id="3.80.10.10">
    <property type="entry name" value="Ribonuclease Inhibitor"/>
    <property type="match status" value="4"/>
</dbReference>
<dbReference type="AlphaFoldDB" id="A0A8J1UU67"/>
<evidence type="ECO:0000313" key="2">
    <source>
        <dbReference type="EMBL" id="CAH1779805.1"/>
    </source>
</evidence>
<dbReference type="SUPFAM" id="SSF52047">
    <property type="entry name" value="RNI-like"/>
    <property type="match status" value="2"/>
</dbReference>
<gene>
    <name evidence="2" type="ORF">OFUS_LOCUS6575</name>
</gene>
<dbReference type="PROSITE" id="PS50181">
    <property type="entry name" value="FBOX"/>
    <property type="match status" value="1"/>
</dbReference>
<dbReference type="EMBL" id="CAIIXF020000003">
    <property type="protein sequence ID" value="CAH1779805.1"/>
    <property type="molecule type" value="Genomic_DNA"/>
</dbReference>
<dbReference type="InterPro" id="IPR001810">
    <property type="entry name" value="F-box_dom"/>
</dbReference>
<name>A0A8J1UU67_OWEFU</name>
<reference evidence="2" key="1">
    <citation type="submission" date="2022-03" db="EMBL/GenBank/DDBJ databases">
        <authorList>
            <person name="Martin C."/>
        </authorList>
    </citation>
    <scope>NUCLEOTIDE SEQUENCE</scope>
</reference>